<accession>A0AAV0X7Y1</accession>
<comment type="caution">
    <text evidence="1">The sequence shown here is derived from an EMBL/GenBank/DDBJ whole genome shotgun (WGS) entry which is preliminary data.</text>
</comment>
<gene>
    <name evidence="1" type="ORF">MEUPH1_LOCUS18676</name>
</gene>
<organism evidence="1 2">
    <name type="scientific">Macrosiphum euphorbiae</name>
    <name type="common">potato aphid</name>
    <dbReference type="NCBI Taxonomy" id="13131"/>
    <lineage>
        <taxon>Eukaryota</taxon>
        <taxon>Metazoa</taxon>
        <taxon>Ecdysozoa</taxon>
        <taxon>Arthropoda</taxon>
        <taxon>Hexapoda</taxon>
        <taxon>Insecta</taxon>
        <taxon>Pterygota</taxon>
        <taxon>Neoptera</taxon>
        <taxon>Paraneoptera</taxon>
        <taxon>Hemiptera</taxon>
        <taxon>Sternorrhyncha</taxon>
        <taxon>Aphidomorpha</taxon>
        <taxon>Aphidoidea</taxon>
        <taxon>Aphididae</taxon>
        <taxon>Macrosiphini</taxon>
        <taxon>Macrosiphum</taxon>
    </lineage>
</organism>
<sequence length="119" mass="13344">MAEDFDLSCTNKFEVELGSSLRHCCNTSRKLKQLALNAAELKINNQIDLTCKENDVGLSVKNILDAVQNLRGKLNIIETTFDCSDKTVFNLGETVQELESVVNIVSKNKNTIFTHRNLL</sequence>
<proteinExistence type="predicted"/>
<dbReference type="EMBL" id="CARXXK010000003">
    <property type="protein sequence ID" value="CAI6363777.1"/>
    <property type="molecule type" value="Genomic_DNA"/>
</dbReference>
<evidence type="ECO:0000313" key="2">
    <source>
        <dbReference type="Proteomes" id="UP001160148"/>
    </source>
</evidence>
<reference evidence="1 2" key="1">
    <citation type="submission" date="2023-01" db="EMBL/GenBank/DDBJ databases">
        <authorList>
            <person name="Whitehead M."/>
        </authorList>
    </citation>
    <scope>NUCLEOTIDE SEQUENCE [LARGE SCALE GENOMIC DNA]</scope>
</reference>
<evidence type="ECO:0000313" key="1">
    <source>
        <dbReference type="EMBL" id="CAI6363777.1"/>
    </source>
</evidence>
<protein>
    <submittedName>
        <fullName evidence="1">Uncharacterized protein</fullName>
    </submittedName>
</protein>
<dbReference type="Proteomes" id="UP001160148">
    <property type="component" value="Unassembled WGS sequence"/>
</dbReference>
<keyword evidence="2" id="KW-1185">Reference proteome</keyword>
<dbReference type="AlphaFoldDB" id="A0AAV0X7Y1"/>
<name>A0AAV0X7Y1_9HEMI</name>